<dbReference type="FunCoup" id="A0A5C7EPL6">
    <property type="interactions" value="388"/>
</dbReference>
<dbReference type="GO" id="GO:0016787">
    <property type="term" value="F:hydrolase activity"/>
    <property type="evidence" value="ECO:0007669"/>
    <property type="project" value="UniProtKB-KW"/>
</dbReference>
<dbReference type="Gene3D" id="3.90.850.10">
    <property type="entry name" value="Fumarylacetoacetase-like, C-terminal domain"/>
    <property type="match status" value="1"/>
</dbReference>
<gene>
    <name evidence="4" type="ORF">FR698_15290</name>
</gene>
<dbReference type="InterPro" id="IPR011234">
    <property type="entry name" value="Fumarylacetoacetase-like_C"/>
</dbReference>
<dbReference type="OrthoDB" id="9780293at2"/>
<dbReference type="FunFam" id="3.90.850.10:FF:000002">
    <property type="entry name" value="2-hydroxyhepta-2,4-diene-1,7-dioate isomerase"/>
    <property type="match status" value="1"/>
</dbReference>
<dbReference type="InterPro" id="IPR051121">
    <property type="entry name" value="FAH"/>
</dbReference>
<sequence>MLSLIAAGPAGRQALNRLDRAVSGRIGLDQGKLLAPIPRPRKNVFCVGWNYLEHFEEGERIRASGQPLPERPVFFSKAVTAVIGPYDPIPYDPNVTTMLDWEAELAVVIGKAGKNIPEEHAMAHVFGYTVINDVSARDLQRAHGGQWHKGKSLDGTCPMGPAIVTADALDPNGLRVVTRVNGVIKQDSNTRHLYFKIPRLIAELSWGMTLEPGDVISTGTPAGVGFARTPPQFLQPGDLLETEIEGIGVLRNRVVA</sequence>
<evidence type="ECO:0000256" key="1">
    <source>
        <dbReference type="ARBA" id="ARBA00010211"/>
    </source>
</evidence>
<evidence type="ECO:0000313" key="4">
    <source>
        <dbReference type="EMBL" id="TXF10428.1"/>
    </source>
</evidence>
<dbReference type="GO" id="GO:0016853">
    <property type="term" value="F:isomerase activity"/>
    <property type="evidence" value="ECO:0007669"/>
    <property type="project" value="UniProtKB-ARBA"/>
</dbReference>
<feature type="domain" description="Fumarylacetoacetase-like C-terminal" evidence="3">
    <location>
        <begin position="44"/>
        <end position="255"/>
    </location>
</feature>
<comment type="caution">
    <text evidence="4">The sequence shown here is derived from an EMBL/GenBank/DDBJ whole genome shotgun (WGS) entry which is preliminary data.</text>
</comment>
<comment type="similarity">
    <text evidence="1">Belongs to the FAH family.</text>
</comment>
<keyword evidence="4" id="KW-0378">Hydrolase</keyword>
<dbReference type="EMBL" id="VPFL01000031">
    <property type="protein sequence ID" value="TXF10428.1"/>
    <property type="molecule type" value="Genomic_DNA"/>
</dbReference>
<organism evidence="4 5">
    <name type="scientific">Pelomicrobium methylotrophicum</name>
    <dbReference type="NCBI Taxonomy" id="2602750"/>
    <lineage>
        <taxon>Bacteria</taxon>
        <taxon>Pseudomonadati</taxon>
        <taxon>Pseudomonadota</taxon>
        <taxon>Hydrogenophilia</taxon>
        <taxon>Hydrogenophilia incertae sedis</taxon>
        <taxon>Pelomicrobium</taxon>
    </lineage>
</organism>
<protein>
    <submittedName>
        <fullName evidence="4">Fumarylacetoacetate hydrolase family protein</fullName>
    </submittedName>
</protein>
<keyword evidence="5" id="KW-1185">Reference proteome</keyword>
<accession>A0A5C7EPL6</accession>
<dbReference type="InParanoid" id="A0A5C7EPL6"/>
<dbReference type="Proteomes" id="UP000321201">
    <property type="component" value="Unassembled WGS sequence"/>
</dbReference>
<evidence type="ECO:0000259" key="3">
    <source>
        <dbReference type="Pfam" id="PF01557"/>
    </source>
</evidence>
<evidence type="ECO:0000256" key="2">
    <source>
        <dbReference type="ARBA" id="ARBA00022723"/>
    </source>
</evidence>
<dbReference type="PANTHER" id="PTHR42796:SF4">
    <property type="entry name" value="FUMARYLACETOACETATE HYDROLASE DOMAIN-CONTAINING PROTEIN 2A"/>
    <property type="match status" value="1"/>
</dbReference>
<keyword evidence="2" id="KW-0479">Metal-binding</keyword>
<dbReference type="Pfam" id="PF01557">
    <property type="entry name" value="FAA_hydrolase"/>
    <property type="match status" value="1"/>
</dbReference>
<dbReference type="GO" id="GO:0019752">
    <property type="term" value="P:carboxylic acid metabolic process"/>
    <property type="evidence" value="ECO:0007669"/>
    <property type="project" value="UniProtKB-ARBA"/>
</dbReference>
<dbReference type="SUPFAM" id="SSF56529">
    <property type="entry name" value="FAH"/>
    <property type="match status" value="1"/>
</dbReference>
<dbReference type="InterPro" id="IPR036663">
    <property type="entry name" value="Fumarylacetoacetase_C_sf"/>
</dbReference>
<name>A0A5C7EPL6_9PROT</name>
<evidence type="ECO:0000313" key="5">
    <source>
        <dbReference type="Proteomes" id="UP000321201"/>
    </source>
</evidence>
<dbReference type="PANTHER" id="PTHR42796">
    <property type="entry name" value="FUMARYLACETOACETATE HYDROLASE DOMAIN-CONTAINING PROTEIN 2A-RELATED"/>
    <property type="match status" value="1"/>
</dbReference>
<dbReference type="GO" id="GO:0046872">
    <property type="term" value="F:metal ion binding"/>
    <property type="evidence" value="ECO:0007669"/>
    <property type="project" value="UniProtKB-KW"/>
</dbReference>
<dbReference type="AlphaFoldDB" id="A0A5C7EPL6"/>
<reference evidence="4 5" key="1">
    <citation type="submission" date="2019-08" db="EMBL/GenBank/DDBJ databases">
        <title>Pelomicrobium methylotrophicum gen. nov., sp. nov. a moderately thermophilic, facultatively anaerobic, lithoautotrophic and methylotrophic bacterium isolated from a terrestrial mud volcano.</title>
        <authorList>
            <person name="Slobodkina G.B."/>
            <person name="Merkel A.Y."/>
            <person name="Slobodkin A.I."/>
        </authorList>
    </citation>
    <scope>NUCLEOTIDE SEQUENCE [LARGE SCALE GENOMIC DNA]</scope>
    <source>
        <strain evidence="4 5">SM250</strain>
    </source>
</reference>
<proteinExistence type="inferred from homology"/>